<dbReference type="AlphaFoldDB" id="A0AAD4MXA0"/>
<gene>
    <name evidence="2" type="ORF">DdX_11953</name>
</gene>
<proteinExistence type="predicted"/>
<protein>
    <submittedName>
        <fullName evidence="2">Uncharacterized protein</fullName>
    </submittedName>
</protein>
<dbReference type="Proteomes" id="UP001201812">
    <property type="component" value="Unassembled WGS sequence"/>
</dbReference>
<organism evidence="2 3">
    <name type="scientific">Ditylenchus destructor</name>
    <dbReference type="NCBI Taxonomy" id="166010"/>
    <lineage>
        <taxon>Eukaryota</taxon>
        <taxon>Metazoa</taxon>
        <taxon>Ecdysozoa</taxon>
        <taxon>Nematoda</taxon>
        <taxon>Chromadorea</taxon>
        <taxon>Rhabditida</taxon>
        <taxon>Tylenchina</taxon>
        <taxon>Tylenchomorpha</taxon>
        <taxon>Sphaerularioidea</taxon>
        <taxon>Anguinidae</taxon>
        <taxon>Anguininae</taxon>
        <taxon>Ditylenchus</taxon>
    </lineage>
</organism>
<sequence length="145" mass="16602">MGNGEIVTDENEYIEIPKHCIVKEDLVEEIFGKLVDEKNYDEMSKRVILTTTNDRALKTNVEKKRRNVNSAGQDILQDEKTTVGQKLPPHGNQKPKNWGKPLSWKQQITEIAGKEWMKIAQDRVKWRSIVNGQPPHQKLATRASG</sequence>
<feature type="region of interest" description="Disordered" evidence="1">
    <location>
        <begin position="65"/>
        <end position="102"/>
    </location>
</feature>
<name>A0AAD4MXA0_9BILA</name>
<evidence type="ECO:0000313" key="3">
    <source>
        <dbReference type="Proteomes" id="UP001201812"/>
    </source>
</evidence>
<dbReference type="EMBL" id="JAKKPZ010000036">
    <property type="protein sequence ID" value="KAI1708273.1"/>
    <property type="molecule type" value="Genomic_DNA"/>
</dbReference>
<reference evidence="2" key="1">
    <citation type="submission" date="2022-01" db="EMBL/GenBank/DDBJ databases">
        <title>Genome Sequence Resource for Two Populations of Ditylenchus destructor, the Migratory Endoparasitic Phytonematode.</title>
        <authorList>
            <person name="Zhang H."/>
            <person name="Lin R."/>
            <person name="Xie B."/>
        </authorList>
    </citation>
    <scope>NUCLEOTIDE SEQUENCE</scope>
    <source>
        <strain evidence="2">BazhouSP</strain>
    </source>
</reference>
<comment type="caution">
    <text evidence="2">The sequence shown here is derived from an EMBL/GenBank/DDBJ whole genome shotgun (WGS) entry which is preliminary data.</text>
</comment>
<accession>A0AAD4MXA0</accession>
<keyword evidence="3" id="KW-1185">Reference proteome</keyword>
<evidence type="ECO:0000313" key="2">
    <source>
        <dbReference type="EMBL" id="KAI1708273.1"/>
    </source>
</evidence>
<evidence type="ECO:0000256" key="1">
    <source>
        <dbReference type="SAM" id="MobiDB-lite"/>
    </source>
</evidence>